<dbReference type="Proteomes" id="UP000183760">
    <property type="component" value="Unassembled WGS sequence"/>
</dbReference>
<dbReference type="STRING" id="1334629.MFUL124B02_18455"/>
<name>A0A511T5L5_MYXFU</name>
<evidence type="ECO:0000313" key="3">
    <source>
        <dbReference type="EMBL" id="SEU32491.1"/>
    </source>
</evidence>
<gene>
    <name evidence="2" type="ORF">MFU01_45170</name>
    <name evidence="3" type="ORF">SAMN05443572_109131</name>
</gene>
<evidence type="ECO:0000256" key="1">
    <source>
        <dbReference type="SAM" id="MobiDB-lite"/>
    </source>
</evidence>
<feature type="region of interest" description="Disordered" evidence="1">
    <location>
        <begin position="472"/>
        <end position="498"/>
    </location>
</feature>
<dbReference type="PROSITE" id="PS51257">
    <property type="entry name" value="PROKAR_LIPOPROTEIN"/>
    <property type="match status" value="1"/>
</dbReference>
<reference evidence="3 4" key="1">
    <citation type="submission" date="2016-10" db="EMBL/GenBank/DDBJ databases">
        <authorList>
            <person name="Varghese N."/>
            <person name="Submissions S."/>
        </authorList>
    </citation>
    <scope>NUCLEOTIDE SEQUENCE [LARGE SCALE GENOMIC DNA]</scope>
    <source>
        <strain evidence="3 4">DSM 16525</strain>
    </source>
</reference>
<evidence type="ECO:0000313" key="5">
    <source>
        <dbReference type="Proteomes" id="UP000321514"/>
    </source>
</evidence>
<sequence>MKPRSGWWCLVWLLFVGCAHGPRTEESDTPKFEHVFQKPLEEALAVTRELLANRGMTFEATEDPHQLLTTWEVRDSMRTANNTYTRYLVTGIAVGPRQSVIRVFKSTFQSSGNDASRGDHWWKILWERAEMGIESTKQYESPLAHGVPRRAGPIELRNALKGTRDLDLEKELTLRLESGPSLEVVSGSVKEDPRPPAPVRKSDFYLTRWKEDGAKEGPCGETLRGLQALLAPGLTLMVGEQLGSREAPAVVGELVCQVAELGLPVALGVSIPRKEQERLDRYLASPGAPADQDALLEGRFWHRPYQDGRSSRAILDLIDRVRALRLAGLAVTLVAYDTDLKGGSERDQAQADLWNRRRQALPDEVQVVLAGNTHTRTVAGTPWDKTFTPMAHLLKASRLVVLEMSYAQGTRWGCDLDRAGKIQCGFVGATPSGRVAAMPGLSPHISLFEAPTSEGTHGLLYVGELSPSLPAISPHKEAPPPANLRAPRYMSDDKPPMF</sequence>
<dbReference type="OrthoDB" id="5482129at2"/>
<dbReference type="Proteomes" id="UP000321514">
    <property type="component" value="Unassembled WGS sequence"/>
</dbReference>
<accession>A0A511T5L5</accession>
<protein>
    <recommendedName>
        <fullName evidence="6">Lipoprotein</fullName>
    </recommendedName>
</protein>
<dbReference type="EMBL" id="FOIB01000009">
    <property type="protein sequence ID" value="SEU32491.1"/>
    <property type="molecule type" value="Genomic_DNA"/>
</dbReference>
<keyword evidence="4" id="KW-1185">Reference proteome</keyword>
<comment type="caution">
    <text evidence="2">The sequence shown here is derived from an EMBL/GenBank/DDBJ whole genome shotgun (WGS) entry which is preliminary data.</text>
</comment>
<organism evidence="2 5">
    <name type="scientific">Myxococcus fulvus</name>
    <dbReference type="NCBI Taxonomy" id="33"/>
    <lineage>
        <taxon>Bacteria</taxon>
        <taxon>Pseudomonadati</taxon>
        <taxon>Myxococcota</taxon>
        <taxon>Myxococcia</taxon>
        <taxon>Myxococcales</taxon>
        <taxon>Cystobacterineae</taxon>
        <taxon>Myxococcaceae</taxon>
        <taxon>Myxococcus</taxon>
    </lineage>
</organism>
<proteinExistence type="predicted"/>
<dbReference type="RefSeq" id="WP_074957463.1">
    <property type="nucleotide sequence ID" value="NZ_BJXR01000034.1"/>
</dbReference>
<dbReference type="EMBL" id="BJXR01000034">
    <property type="protein sequence ID" value="GEN09480.1"/>
    <property type="molecule type" value="Genomic_DNA"/>
</dbReference>
<reference evidence="2 5" key="2">
    <citation type="submission" date="2019-07" db="EMBL/GenBank/DDBJ databases">
        <title>Whole genome shotgun sequence of Myxococcus fulvus NBRC 100333.</title>
        <authorList>
            <person name="Hosoyama A."/>
            <person name="Uohara A."/>
            <person name="Ohji S."/>
            <person name="Ichikawa N."/>
        </authorList>
    </citation>
    <scope>NUCLEOTIDE SEQUENCE [LARGE SCALE GENOMIC DNA]</scope>
    <source>
        <strain evidence="2 5">NBRC 100333</strain>
    </source>
</reference>
<evidence type="ECO:0000313" key="4">
    <source>
        <dbReference type="Proteomes" id="UP000183760"/>
    </source>
</evidence>
<dbReference type="AlphaFoldDB" id="A0A511T5L5"/>
<evidence type="ECO:0008006" key="6">
    <source>
        <dbReference type="Google" id="ProtNLM"/>
    </source>
</evidence>
<evidence type="ECO:0000313" key="2">
    <source>
        <dbReference type="EMBL" id="GEN09480.1"/>
    </source>
</evidence>